<evidence type="ECO:0000313" key="3">
    <source>
        <dbReference type="Proteomes" id="UP000239002"/>
    </source>
</evidence>
<protein>
    <recommendedName>
        <fullName evidence="4">Histidine kinase/DNA gyrase B/HSP90-like ATPase</fullName>
    </recommendedName>
</protein>
<comment type="caution">
    <text evidence="2">The sequence shown here is derived from an EMBL/GenBank/DDBJ whole genome shotgun (WGS) entry which is preliminary data.</text>
</comment>
<keyword evidence="1" id="KW-0812">Transmembrane</keyword>
<dbReference type="Proteomes" id="UP000239002">
    <property type="component" value="Unassembled WGS sequence"/>
</dbReference>
<proteinExistence type="predicted"/>
<dbReference type="SUPFAM" id="SSF55874">
    <property type="entry name" value="ATPase domain of HSP90 chaperone/DNA topoisomerase II/histidine kinase"/>
    <property type="match status" value="1"/>
</dbReference>
<organism evidence="2 3">
    <name type="scientific">Nonlabens xylanidelens</name>
    <dbReference type="NCBI Taxonomy" id="191564"/>
    <lineage>
        <taxon>Bacteria</taxon>
        <taxon>Pseudomonadati</taxon>
        <taxon>Bacteroidota</taxon>
        <taxon>Flavobacteriia</taxon>
        <taxon>Flavobacteriales</taxon>
        <taxon>Flavobacteriaceae</taxon>
        <taxon>Nonlabens</taxon>
    </lineage>
</organism>
<reference evidence="2 3" key="1">
    <citation type="submission" date="2018-02" db="EMBL/GenBank/DDBJ databases">
        <title>Genomic Encyclopedia of Archaeal and Bacterial Type Strains, Phase II (KMG-II): from individual species to whole genera.</title>
        <authorList>
            <person name="Goeker M."/>
        </authorList>
    </citation>
    <scope>NUCLEOTIDE SEQUENCE [LARGE SCALE GENOMIC DNA]</scope>
    <source>
        <strain evidence="2 3">DSM 16809</strain>
    </source>
</reference>
<dbReference type="InterPro" id="IPR036890">
    <property type="entry name" value="HATPase_C_sf"/>
</dbReference>
<evidence type="ECO:0000313" key="2">
    <source>
        <dbReference type="EMBL" id="PPK94402.1"/>
    </source>
</evidence>
<dbReference type="OrthoDB" id="1143887at2"/>
<keyword evidence="3" id="KW-1185">Reference proteome</keyword>
<dbReference type="AlphaFoldDB" id="A0A2S6IJJ5"/>
<keyword evidence="1" id="KW-0472">Membrane</keyword>
<gene>
    <name evidence="2" type="ORF">LY01_02040</name>
</gene>
<dbReference type="Gene3D" id="3.30.565.10">
    <property type="entry name" value="Histidine kinase-like ATPase, C-terminal domain"/>
    <property type="match status" value="1"/>
</dbReference>
<evidence type="ECO:0000256" key="1">
    <source>
        <dbReference type="SAM" id="Phobius"/>
    </source>
</evidence>
<evidence type="ECO:0008006" key="4">
    <source>
        <dbReference type="Google" id="ProtNLM"/>
    </source>
</evidence>
<dbReference type="RefSeq" id="WP_104515724.1">
    <property type="nucleotide sequence ID" value="NZ_MQVW01000004.1"/>
</dbReference>
<keyword evidence="1" id="KW-1133">Transmembrane helix</keyword>
<feature type="transmembrane region" description="Helical" evidence="1">
    <location>
        <begin position="6"/>
        <end position="25"/>
    </location>
</feature>
<accession>A0A2S6IJJ5</accession>
<dbReference type="EMBL" id="PTJE01000004">
    <property type="protein sequence ID" value="PPK94402.1"/>
    <property type="molecule type" value="Genomic_DNA"/>
</dbReference>
<sequence>MGAIIGYIFVGLLVGLVVIQFLKELDRKEVQARKLVGAKGLHKLEIQRNAILQELEQKSPEKTAVKTKAVSLIYKLAASKNKFTLKDIEHTTQQLQNLYDQNIEGASVYKINFPEKELLNFEPREILSLLIIINEGLHNAAIHSQANYIFNIASIEDDSLHIITHDNGLGYDRKAVANGDGIQQITTAVNELNGDLKLTSTQGNGTVVNAIIPLTDFS</sequence>
<name>A0A2S6IJJ5_9FLAO</name>